<dbReference type="AlphaFoldDB" id="A0A9P6ANG0"/>
<evidence type="ECO:0000313" key="3">
    <source>
        <dbReference type="Proteomes" id="UP000886523"/>
    </source>
</evidence>
<feature type="transmembrane region" description="Helical" evidence="1">
    <location>
        <begin position="33"/>
        <end position="54"/>
    </location>
</feature>
<keyword evidence="1" id="KW-0812">Transmembrane</keyword>
<name>A0A9P6ANG0_9AGAM</name>
<keyword evidence="1" id="KW-1133">Transmembrane helix</keyword>
<dbReference type="Proteomes" id="UP000886523">
    <property type="component" value="Unassembled WGS sequence"/>
</dbReference>
<dbReference type="OrthoDB" id="5319015at2759"/>
<proteinExistence type="predicted"/>
<comment type="caution">
    <text evidence="2">The sequence shown here is derived from an EMBL/GenBank/DDBJ whole genome shotgun (WGS) entry which is preliminary data.</text>
</comment>
<sequence length="61" mass="6851">MALTSLIMWRLGQLMSDLNSNNALPELHRRRQILLLQSYGLSFGVLALLGRVGLVDMLGKR</sequence>
<keyword evidence="1" id="KW-0472">Membrane</keyword>
<gene>
    <name evidence="2" type="ORF">BS47DRAFT_1350031</name>
</gene>
<keyword evidence="3" id="KW-1185">Reference proteome</keyword>
<protein>
    <submittedName>
        <fullName evidence="2">Uncharacterized protein</fullName>
    </submittedName>
</protein>
<organism evidence="2 3">
    <name type="scientific">Hydnum rufescens UP504</name>
    <dbReference type="NCBI Taxonomy" id="1448309"/>
    <lineage>
        <taxon>Eukaryota</taxon>
        <taxon>Fungi</taxon>
        <taxon>Dikarya</taxon>
        <taxon>Basidiomycota</taxon>
        <taxon>Agaricomycotina</taxon>
        <taxon>Agaricomycetes</taxon>
        <taxon>Cantharellales</taxon>
        <taxon>Hydnaceae</taxon>
        <taxon>Hydnum</taxon>
    </lineage>
</organism>
<evidence type="ECO:0000313" key="2">
    <source>
        <dbReference type="EMBL" id="KAF9508787.1"/>
    </source>
</evidence>
<evidence type="ECO:0000256" key="1">
    <source>
        <dbReference type="SAM" id="Phobius"/>
    </source>
</evidence>
<dbReference type="EMBL" id="MU129050">
    <property type="protein sequence ID" value="KAF9508787.1"/>
    <property type="molecule type" value="Genomic_DNA"/>
</dbReference>
<reference evidence="2" key="1">
    <citation type="journal article" date="2020" name="Nat. Commun.">
        <title>Large-scale genome sequencing of mycorrhizal fungi provides insights into the early evolution of symbiotic traits.</title>
        <authorList>
            <person name="Miyauchi S."/>
            <person name="Kiss E."/>
            <person name="Kuo A."/>
            <person name="Drula E."/>
            <person name="Kohler A."/>
            <person name="Sanchez-Garcia M."/>
            <person name="Morin E."/>
            <person name="Andreopoulos B."/>
            <person name="Barry K.W."/>
            <person name="Bonito G."/>
            <person name="Buee M."/>
            <person name="Carver A."/>
            <person name="Chen C."/>
            <person name="Cichocki N."/>
            <person name="Clum A."/>
            <person name="Culley D."/>
            <person name="Crous P.W."/>
            <person name="Fauchery L."/>
            <person name="Girlanda M."/>
            <person name="Hayes R.D."/>
            <person name="Keri Z."/>
            <person name="LaButti K."/>
            <person name="Lipzen A."/>
            <person name="Lombard V."/>
            <person name="Magnuson J."/>
            <person name="Maillard F."/>
            <person name="Murat C."/>
            <person name="Nolan M."/>
            <person name="Ohm R.A."/>
            <person name="Pangilinan J."/>
            <person name="Pereira M.F."/>
            <person name="Perotto S."/>
            <person name="Peter M."/>
            <person name="Pfister S."/>
            <person name="Riley R."/>
            <person name="Sitrit Y."/>
            <person name="Stielow J.B."/>
            <person name="Szollosi G."/>
            <person name="Zifcakova L."/>
            <person name="Stursova M."/>
            <person name="Spatafora J.W."/>
            <person name="Tedersoo L."/>
            <person name="Vaario L.M."/>
            <person name="Yamada A."/>
            <person name="Yan M."/>
            <person name="Wang P."/>
            <person name="Xu J."/>
            <person name="Bruns T."/>
            <person name="Baldrian P."/>
            <person name="Vilgalys R."/>
            <person name="Dunand C."/>
            <person name="Henrissat B."/>
            <person name="Grigoriev I.V."/>
            <person name="Hibbett D."/>
            <person name="Nagy L.G."/>
            <person name="Martin F.M."/>
        </authorList>
    </citation>
    <scope>NUCLEOTIDE SEQUENCE</scope>
    <source>
        <strain evidence="2">UP504</strain>
    </source>
</reference>
<accession>A0A9P6ANG0</accession>